<gene>
    <name evidence="2" type="ORF">DdX_14389</name>
</gene>
<keyword evidence="2" id="KW-0347">Helicase</keyword>
<comment type="caution">
    <text evidence="2">The sequence shown here is derived from an EMBL/GenBank/DDBJ whole genome shotgun (WGS) entry which is preliminary data.</text>
</comment>
<dbReference type="GO" id="GO:0004386">
    <property type="term" value="F:helicase activity"/>
    <property type="evidence" value="ECO:0007669"/>
    <property type="project" value="UniProtKB-KW"/>
</dbReference>
<dbReference type="EMBL" id="JAKKPZ010000070">
    <property type="protein sequence ID" value="KAI1704267.1"/>
    <property type="molecule type" value="Genomic_DNA"/>
</dbReference>
<feature type="compositionally biased region" description="Polar residues" evidence="1">
    <location>
        <begin position="1"/>
        <end position="19"/>
    </location>
</feature>
<reference evidence="2" key="1">
    <citation type="submission" date="2022-01" db="EMBL/GenBank/DDBJ databases">
        <title>Genome Sequence Resource for Two Populations of Ditylenchus destructor, the Migratory Endoparasitic Phytonematode.</title>
        <authorList>
            <person name="Zhang H."/>
            <person name="Lin R."/>
            <person name="Xie B."/>
        </authorList>
    </citation>
    <scope>NUCLEOTIDE SEQUENCE</scope>
    <source>
        <strain evidence="2">BazhouSP</strain>
    </source>
</reference>
<evidence type="ECO:0000313" key="3">
    <source>
        <dbReference type="Proteomes" id="UP001201812"/>
    </source>
</evidence>
<dbReference type="Proteomes" id="UP001201812">
    <property type="component" value="Unassembled WGS sequence"/>
</dbReference>
<feature type="region of interest" description="Disordered" evidence="1">
    <location>
        <begin position="1"/>
        <end position="26"/>
    </location>
</feature>
<keyword evidence="2" id="KW-0547">Nucleotide-binding</keyword>
<dbReference type="AlphaFoldDB" id="A0AAD4MX77"/>
<keyword evidence="2" id="KW-0378">Hydrolase</keyword>
<organism evidence="2 3">
    <name type="scientific">Ditylenchus destructor</name>
    <dbReference type="NCBI Taxonomy" id="166010"/>
    <lineage>
        <taxon>Eukaryota</taxon>
        <taxon>Metazoa</taxon>
        <taxon>Ecdysozoa</taxon>
        <taxon>Nematoda</taxon>
        <taxon>Chromadorea</taxon>
        <taxon>Rhabditida</taxon>
        <taxon>Tylenchina</taxon>
        <taxon>Tylenchomorpha</taxon>
        <taxon>Sphaerularioidea</taxon>
        <taxon>Anguinidae</taxon>
        <taxon>Anguininae</taxon>
        <taxon>Ditylenchus</taxon>
    </lineage>
</organism>
<name>A0AAD4MX77_9BILA</name>
<evidence type="ECO:0000313" key="2">
    <source>
        <dbReference type="EMBL" id="KAI1704267.1"/>
    </source>
</evidence>
<evidence type="ECO:0000256" key="1">
    <source>
        <dbReference type="SAM" id="MobiDB-lite"/>
    </source>
</evidence>
<keyword evidence="2" id="KW-0067">ATP-binding</keyword>
<protein>
    <submittedName>
        <fullName evidence="2">ATP-dependent RNA helicase dbp2</fullName>
    </submittedName>
</protein>
<accession>A0AAD4MX77</accession>
<keyword evidence="3" id="KW-1185">Reference proteome</keyword>
<proteinExistence type="predicted"/>
<sequence>MGDDPYSNNPSWRYDQYSSGGKYDWRGSSGGYSGAYGAGYRGSSSGGAQDGYSSGYKRSYSSMATPGYDSPGSYGGTYSAGYGGYGGSYGGYDDAYRRHSYASGYGGYGGAVGYAGDYRGYGGSGSYYSNRGSAGFGSNGAYISHDKFSKAGSKLRPVDWKNMKLVELKKDCYKEHASVSGRDQSEIDKFITENEVLLRGTRIPRPIFHFIESTFPGTCFAVHQSRFRNQGIKTLKIYDQFTRILNVLCQIRDSRSQNLEILDL</sequence>